<dbReference type="KEGG" id="vg:80399267"/>
<sequence length="117" mass="12536">MAIILNTVSFEMDTYQTPNRVNYVSPTNTFTAKDVLSLARTPAKPGGGTRGVARASVKRTRTVTLDDGTKQDAIVEITCSLPVGMSKTDADALRDDVGDFAISAAGDALFWKHDLTN</sequence>
<dbReference type="GeneID" id="80399267"/>
<gene>
    <name evidence="1" type="primary">SRR6255733_3_2</name>
</gene>
<keyword evidence="1" id="KW-0167">Capsid protein</keyword>
<organism evidence="1 2">
    <name type="scientific">ssRNA phage SRR6255733_3</name>
    <dbReference type="NCBI Taxonomy" id="2786499"/>
    <lineage>
        <taxon>Viruses</taxon>
        <taxon>Riboviria</taxon>
        <taxon>Orthornavirae</taxon>
        <taxon>Lenarviricota</taxon>
        <taxon>Leviviricetes</taxon>
        <taxon>Norzivirales</taxon>
        <taxon>Solspiviridae</taxon>
        <taxon>Hinehbovirus</taxon>
        <taxon>Hinehbovirus caenihabitans</taxon>
    </lineage>
</organism>
<name>A0A8S5KYZ0_9VIRU</name>
<accession>A0A8S5KYZ0</accession>
<dbReference type="Proteomes" id="UP000682227">
    <property type="component" value="Segment"/>
</dbReference>
<evidence type="ECO:0000313" key="1">
    <source>
        <dbReference type="EMBL" id="DAD50950.1"/>
    </source>
</evidence>
<keyword evidence="1" id="KW-0946">Virion</keyword>
<evidence type="ECO:0000313" key="2">
    <source>
        <dbReference type="Proteomes" id="UP000682227"/>
    </source>
</evidence>
<protein>
    <submittedName>
        <fullName evidence="1">Coat protein</fullName>
    </submittedName>
</protein>
<dbReference type="GO" id="GO:0019028">
    <property type="term" value="C:viral capsid"/>
    <property type="evidence" value="ECO:0007669"/>
    <property type="project" value="UniProtKB-KW"/>
</dbReference>
<reference evidence="1" key="1">
    <citation type="submission" date="2020-09" db="EMBL/GenBank/DDBJ databases">
        <title>Leviviricetes taxonomy.</title>
        <authorList>
            <person name="Stockdale S.R."/>
            <person name="Callanan J."/>
            <person name="Adriaenssens E.M."/>
            <person name="Kuhn J.H."/>
            <person name="Rumnieks J."/>
            <person name="Shkoporov A."/>
            <person name="Draper L.A."/>
            <person name="Ross P."/>
            <person name="Hill C."/>
        </authorList>
    </citation>
    <scope>NUCLEOTIDE SEQUENCE</scope>
</reference>
<dbReference type="RefSeq" id="YP_010770068.1">
    <property type="nucleotide sequence ID" value="NC_074153.1"/>
</dbReference>
<proteinExistence type="predicted"/>
<dbReference type="EMBL" id="BK013673">
    <property type="protein sequence ID" value="DAD50950.1"/>
    <property type="molecule type" value="Genomic_RNA"/>
</dbReference>
<keyword evidence="2" id="KW-1185">Reference proteome</keyword>